<dbReference type="InterPro" id="IPR015943">
    <property type="entry name" value="WD40/YVTN_repeat-like_dom_sf"/>
</dbReference>
<keyword evidence="2" id="KW-0677">Repeat</keyword>
<evidence type="ECO:0000256" key="7">
    <source>
        <dbReference type="SAM" id="MobiDB-lite"/>
    </source>
</evidence>
<dbReference type="InterPro" id="IPR001680">
    <property type="entry name" value="WD40_rpt"/>
</dbReference>
<dbReference type="Pfam" id="PF00400">
    <property type="entry name" value="WD40"/>
    <property type="match status" value="6"/>
</dbReference>
<dbReference type="InterPro" id="IPR020472">
    <property type="entry name" value="WD40_PAC1"/>
</dbReference>
<feature type="region of interest" description="Disordered" evidence="7">
    <location>
        <begin position="507"/>
        <end position="574"/>
    </location>
</feature>
<dbReference type="PRINTS" id="PR00320">
    <property type="entry name" value="GPROTEINBRPT"/>
</dbReference>
<dbReference type="SUPFAM" id="SSF50978">
    <property type="entry name" value="WD40 repeat-like"/>
    <property type="match status" value="1"/>
</dbReference>
<organism evidence="9 10">
    <name type="scientific">Friedmanniomyces simplex</name>
    <dbReference type="NCBI Taxonomy" id="329884"/>
    <lineage>
        <taxon>Eukaryota</taxon>
        <taxon>Fungi</taxon>
        <taxon>Dikarya</taxon>
        <taxon>Ascomycota</taxon>
        <taxon>Pezizomycotina</taxon>
        <taxon>Dothideomycetes</taxon>
        <taxon>Dothideomycetidae</taxon>
        <taxon>Mycosphaerellales</taxon>
        <taxon>Teratosphaeriaceae</taxon>
        <taxon>Friedmanniomyces</taxon>
    </lineage>
</organism>
<feature type="compositionally biased region" description="Polar residues" evidence="7">
    <location>
        <begin position="516"/>
        <end position="526"/>
    </location>
</feature>
<feature type="repeat" description="WD" evidence="5">
    <location>
        <begin position="92"/>
        <end position="124"/>
    </location>
</feature>
<dbReference type="Proteomes" id="UP000309340">
    <property type="component" value="Unassembled WGS sequence"/>
</dbReference>
<dbReference type="GO" id="GO:0005847">
    <property type="term" value="C:mRNA cleavage and polyadenylation specificity factor complex"/>
    <property type="evidence" value="ECO:0007669"/>
    <property type="project" value="TreeGrafter"/>
</dbReference>
<feature type="repeat" description="WD" evidence="5">
    <location>
        <begin position="331"/>
        <end position="362"/>
    </location>
</feature>
<keyword evidence="6" id="KW-0539">Nucleus</keyword>
<feature type="compositionally biased region" description="Polar residues" evidence="7">
    <location>
        <begin position="552"/>
        <end position="561"/>
    </location>
</feature>
<dbReference type="InterPro" id="IPR036409">
    <property type="entry name" value="Aldolase_II/adducin_N_sf"/>
</dbReference>
<dbReference type="Pfam" id="PF00596">
    <property type="entry name" value="Aldolase_II"/>
    <property type="match status" value="1"/>
</dbReference>
<dbReference type="InterPro" id="IPR045245">
    <property type="entry name" value="Pfs2-like"/>
</dbReference>
<dbReference type="EMBL" id="NAJQ01000213">
    <property type="protein sequence ID" value="TKA74803.1"/>
    <property type="molecule type" value="Genomic_DNA"/>
</dbReference>
<dbReference type="PROSITE" id="PS50082">
    <property type="entry name" value="WD_REPEATS_2"/>
    <property type="match status" value="5"/>
</dbReference>
<comment type="caution">
    <text evidence="9">The sequence shown here is derived from an EMBL/GenBank/DDBJ whole genome shotgun (WGS) entry which is preliminary data.</text>
</comment>
<dbReference type="InterPro" id="IPR036322">
    <property type="entry name" value="WD40_repeat_dom_sf"/>
</dbReference>
<dbReference type="FunFam" id="2.130.10.10:FF:002008">
    <property type="entry name" value="Polyadenylation factor subunit 2"/>
    <property type="match status" value="1"/>
</dbReference>
<comment type="subcellular location">
    <subcellularLocation>
        <location evidence="6">Nucleus</location>
    </subcellularLocation>
</comment>
<dbReference type="PANTHER" id="PTHR22836">
    <property type="entry name" value="WD40 REPEAT PROTEIN"/>
    <property type="match status" value="1"/>
</dbReference>
<feature type="repeat" description="WD" evidence="5">
    <location>
        <begin position="134"/>
        <end position="175"/>
    </location>
</feature>
<evidence type="ECO:0000313" key="10">
    <source>
        <dbReference type="Proteomes" id="UP000309340"/>
    </source>
</evidence>
<dbReference type="OrthoDB" id="16717at2759"/>
<dbReference type="Gene3D" id="3.40.225.10">
    <property type="entry name" value="Class II aldolase/adducin N-terminal domain"/>
    <property type="match status" value="1"/>
</dbReference>
<evidence type="ECO:0000256" key="2">
    <source>
        <dbReference type="ARBA" id="ARBA00022737"/>
    </source>
</evidence>
<proteinExistence type="predicted"/>
<feature type="repeat" description="WD" evidence="5">
    <location>
        <begin position="50"/>
        <end position="82"/>
    </location>
</feature>
<gene>
    <name evidence="9" type="ORF">B0A55_05831</name>
</gene>
<dbReference type="PANTHER" id="PTHR22836:SF0">
    <property type="entry name" value="PRE-MRNA 3' END PROCESSING PROTEIN WDR33"/>
    <property type="match status" value="1"/>
</dbReference>
<dbReference type="AlphaFoldDB" id="A0A4U0XHE7"/>
<feature type="repeat" description="WD" evidence="5">
    <location>
        <begin position="176"/>
        <end position="217"/>
    </location>
</feature>
<evidence type="ECO:0000256" key="4">
    <source>
        <dbReference type="ARBA" id="ARBA00026154"/>
    </source>
</evidence>
<dbReference type="NCBIfam" id="NF004855">
    <property type="entry name" value="PRK06208.1"/>
    <property type="match status" value="1"/>
</dbReference>
<dbReference type="GO" id="GO:0031124">
    <property type="term" value="P:mRNA 3'-end processing"/>
    <property type="evidence" value="ECO:0007669"/>
    <property type="project" value="UniProtKB-UniRule"/>
</dbReference>
<evidence type="ECO:0000256" key="3">
    <source>
        <dbReference type="ARBA" id="ARBA00025498"/>
    </source>
</evidence>
<protein>
    <recommendedName>
        <fullName evidence="4 6">Polyadenylation factor subunit 2</fullName>
    </recommendedName>
</protein>
<evidence type="ECO:0000256" key="1">
    <source>
        <dbReference type="ARBA" id="ARBA00022574"/>
    </source>
</evidence>
<dbReference type="InterPro" id="IPR001303">
    <property type="entry name" value="Aldolase_II/adducin_N"/>
</dbReference>
<keyword evidence="1 5" id="KW-0853">WD repeat</keyword>
<dbReference type="SMART" id="SM00320">
    <property type="entry name" value="WD40"/>
    <property type="match status" value="7"/>
</dbReference>
<feature type="compositionally biased region" description="Acidic residues" evidence="7">
    <location>
        <begin position="401"/>
        <end position="411"/>
    </location>
</feature>
<feature type="domain" description="Class II aldolase/adducin N-terminal" evidence="8">
    <location>
        <begin position="595"/>
        <end position="775"/>
    </location>
</feature>
<dbReference type="SMART" id="SM01007">
    <property type="entry name" value="Aldolase_II"/>
    <property type="match status" value="1"/>
</dbReference>
<dbReference type="PROSITE" id="PS50294">
    <property type="entry name" value="WD_REPEATS_REGION"/>
    <property type="match status" value="4"/>
</dbReference>
<reference evidence="9 10" key="1">
    <citation type="submission" date="2017-03" db="EMBL/GenBank/DDBJ databases">
        <title>Genomes of endolithic fungi from Antarctica.</title>
        <authorList>
            <person name="Coleine C."/>
            <person name="Masonjones S."/>
            <person name="Stajich J.E."/>
        </authorList>
    </citation>
    <scope>NUCLEOTIDE SEQUENCE [LARGE SCALE GENOMIC DNA]</scope>
    <source>
        <strain evidence="9 10">CCFEE 5184</strain>
    </source>
</reference>
<sequence>MQNRRAPGKSARGFEVERPSSSYIADILPPAAHRDRPADTIPAKHLHSSLNKVRQPVNVVKWTPEGRRLLTGSTSGEFTLWNGTGFNFETIMQAHDVAIRSIRYSHSNEWLLSADQDGVVKYWQTNFNNVQSIRAHDDAPVRDVAFAPTDTKFVTAADDTTMKLWDFASGTHESTLSGHQWDVKCADWHPTKGLIASGSKDHTVRLWDPRTGRCLTTLHGHKNTLTMVRFEPSNGVLLASCAREQNGRVFDIRMMRDVFMLKGHEKEISCLTWHPIHSSLLTTAGNDGSMFHYLLDEQSPPPGIAATVSPYDLPNPADAPAQTLYPAHRVLHAHDYAIWSMDWHPLGHVLASGSNDRATRFWTRPRPGDDSYTSDRWHIGQEAAEARGTWKKAEAQRQQQEEEMEDEEEGLVDQKMPARLPGLPGLPGLARPAPASHSVGINPERAQFLDMPGFSIGPPAPPGLDLEALKKAFGGQLPPPPLANGAMPPMPNFANGMPPLPPGFMLPPGFPLPGTAGQSPTPTNGGSIRRRGPLPSQEESLQAEMRQGKFRTASSESNGNATVGAMGKTKSGKPLKVRSYPKFDSLEEERLYRKQHLAAAFRMFAERGFDEGVAGHISVRDPILTDCYWLNPLSRHFSQICVSDLILVDEDGTVVIGDEPINAAAFAIHSEIHKARPDVHAACHAHSVYGKAFSVFGRELDMITQDSLRFYKNHAVYPQFGGVVLDREEGRRIAECLGDGKAIILQNHGLLTVGETIDAAAFWFTSLDKTCHAQLLVDAAAQGSGHQKTFIPDEEAAFSYQQVGTPEKGWLAFQPYYDEILAKTQGSFLK</sequence>
<evidence type="ECO:0000313" key="9">
    <source>
        <dbReference type="EMBL" id="TKA74803.1"/>
    </source>
</evidence>
<feature type="region of interest" description="Disordered" evidence="7">
    <location>
        <begin position="385"/>
        <end position="411"/>
    </location>
</feature>
<keyword evidence="6" id="KW-0507">mRNA processing</keyword>
<evidence type="ECO:0000259" key="8">
    <source>
        <dbReference type="SMART" id="SM01007"/>
    </source>
</evidence>
<dbReference type="Gene3D" id="2.130.10.10">
    <property type="entry name" value="YVTN repeat-like/Quinoprotein amine dehydrogenase"/>
    <property type="match status" value="2"/>
</dbReference>
<dbReference type="CDD" id="cd00200">
    <property type="entry name" value="WD40"/>
    <property type="match status" value="1"/>
</dbReference>
<comment type="function">
    <text evidence="3">Required for 3'-end cleavage and polyadenylation of pre-mRNAs. Also involved in chromosome segregation where it has a role in chromosome attachment to the mitotic spindle.</text>
</comment>
<name>A0A4U0XHE7_9PEZI</name>
<keyword evidence="10" id="KW-1185">Reference proteome</keyword>
<evidence type="ECO:0000256" key="6">
    <source>
        <dbReference type="RuleBase" id="RU369034"/>
    </source>
</evidence>
<accession>A0A4U0XHE7</accession>
<dbReference type="STRING" id="329884.A0A4U0XHE7"/>
<evidence type="ECO:0000256" key="5">
    <source>
        <dbReference type="PROSITE-ProRule" id="PRU00221"/>
    </source>
</evidence>
<dbReference type="FunFam" id="3.40.225.10:FF:000009">
    <property type="entry name" value="Class II aldolase/adducin N-terminal"/>
    <property type="match status" value="1"/>
</dbReference>
<dbReference type="SUPFAM" id="SSF53639">
    <property type="entry name" value="AraD/HMP-PK domain-like"/>
    <property type="match status" value="1"/>
</dbReference>